<feature type="compositionally biased region" description="Low complexity" evidence="1">
    <location>
        <begin position="83"/>
        <end position="98"/>
    </location>
</feature>
<dbReference type="Proteomes" id="UP001194580">
    <property type="component" value="Unassembled WGS sequence"/>
</dbReference>
<name>A0AAD4H9D2_9FUNG</name>
<accession>A0AAD4H9D2</accession>
<feature type="transmembrane region" description="Helical" evidence="2">
    <location>
        <begin position="253"/>
        <end position="274"/>
    </location>
</feature>
<dbReference type="AlphaFoldDB" id="A0AAD4H9D2"/>
<comment type="caution">
    <text evidence="3">The sequence shown here is derived from an EMBL/GenBank/DDBJ whole genome shotgun (WGS) entry which is preliminary data.</text>
</comment>
<keyword evidence="2" id="KW-0812">Transmembrane</keyword>
<keyword evidence="4" id="KW-1185">Reference proteome</keyword>
<protein>
    <submittedName>
        <fullName evidence="3">Uncharacterized protein</fullName>
    </submittedName>
</protein>
<gene>
    <name evidence="3" type="ORF">BGZ95_004378</name>
</gene>
<feature type="transmembrane region" description="Helical" evidence="2">
    <location>
        <begin position="229"/>
        <end position="246"/>
    </location>
</feature>
<evidence type="ECO:0000256" key="2">
    <source>
        <dbReference type="SAM" id="Phobius"/>
    </source>
</evidence>
<organism evidence="3 4">
    <name type="scientific">Linnemannia exigua</name>
    <dbReference type="NCBI Taxonomy" id="604196"/>
    <lineage>
        <taxon>Eukaryota</taxon>
        <taxon>Fungi</taxon>
        <taxon>Fungi incertae sedis</taxon>
        <taxon>Mucoromycota</taxon>
        <taxon>Mortierellomycotina</taxon>
        <taxon>Mortierellomycetes</taxon>
        <taxon>Mortierellales</taxon>
        <taxon>Mortierellaceae</taxon>
        <taxon>Linnemannia</taxon>
    </lineage>
</organism>
<proteinExistence type="predicted"/>
<sequence length="514" mass="57625">MMSASSPMARLFSVANATRLLRTLPKRTLFTSPSTAASSTAKFNGFFNSSSPYNRFASSASAAAPASTPLSRFAAQKFQQPRSFSSSPFTTTSPSTAAAAIKSKIPLNPTQSVRNYSHHSWHGEHHEGRRAGWFCGRFGRHHHHHHREATAAAASAIKTAGLNGSKLETEIHKHIHDTWNYGCRRGYHHHPFHHHRRYRPRRFLFRMMVLSTVLVAVPMVMIFDAPCNTLVYVPLTVGGAGLALMLTGRLLYIALPILAIGGAGMFWATTMPAANTIKDLKKILERDEKAGSNGRYTPTALSALGGDWEIQPARPDEWFRWTFPTTTTTTTTTATAKSTGQPDASSLDKLSVRMAILDPHDQSERKLKTMKFLDKLQDNKDMSHKMKRHFKEHADSKPNSTHHRECGQMLESLQVHRDGDHILVQMEDDGAKMMDQPWAKKYLALGQIVDRAASEMEAARPGMKLGEQVVLVHKNSHGRHGDKEDSFWRRWSPYGDLSLRIPFDRTWVKDLSDE</sequence>
<evidence type="ECO:0000256" key="1">
    <source>
        <dbReference type="SAM" id="MobiDB-lite"/>
    </source>
</evidence>
<keyword evidence="2" id="KW-1133">Transmembrane helix</keyword>
<dbReference type="EMBL" id="JAAAIL010000209">
    <property type="protein sequence ID" value="KAG0278256.1"/>
    <property type="molecule type" value="Genomic_DNA"/>
</dbReference>
<feature type="region of interest" description="Disordered" evidence="1">
    <location>
        <begin position="75"/>
        <end position="98"/>
    </location>
</feature>
<evidence type="ECO:0000313" key="4">
    <source>
        <dbReference type="Proteomes" id="UP001194580"/>
    </source>
</evidence>
<keyword evidence="2" id="KW-0472">Membrane</keyword>
<evidence type="ECO:0000313" key="3">
    <source>
        <dbReference type="EMBL" id="KAG0278256.1"/>
    </source>
</evidence>
<feature type="transmembrane region" description="Helical" evidence="2">
    <location>
        <begin position="203"/>
        <end position="223"/>
    </location>
</feature>
<reference evidence="3" key="1">
    <citation type="journal article" date="2020" name="Fungal Divers.">
        <title>Resolving the Mortierellaceae phylogeny through synthesis of multi-gene phylogenetics and phylogenomics.</title>
        <authorList>
            <person name="Vandepol N."/>
            <person name="Liber J."/>
            <person name="Desiro A."/>
            <person name="Na H."/>
            <person name="Kennedy M."/>
            <person name="Barry K."/>
            <person name="Grigoriev I.V."/>
            <person name="Miller A.N."/>
            <person name="O'Donnell K."/>
            <person name="Stajich J.E."/>
            <person name="Bonito G."/>
        </authorList>
    </citation>
    <scope>NUCLEOTIDE SEQUENCE</scope>
    <source>
        <strain evidence="3">NRRL 28262</strain>
    </source>
</reference>